<protein>
    <submittedName>
        <fullName evidence="3">Uncharacterized protein</fullName>
    </submittedName>
</protein>
<name>A0A9P4IRY7_9PEZI</name>
<evidence type="ECO:0000256" key="1">
    <source>
        <dbReference type="ARBA" id="ARBA00009820"/>
    </source>
</evidence>
<dbReference type="Pfam" id="PF07676">
    <property type="entry name" value="PD40"/>
    <property type="match status" value="1"/>
</dbReference>
<dbReference type="PANTHER" id="PTHR36842:SF1">
    <property type="entry name" value="PROTEIN TOLB"/>
    <property type="match status" value="1"/>
</dbReference>
<dbReference type="Proteomes" id="UP000799772">
    <property type="component" value="Unassembled WGS sequence"/>
</dbReference>
<dbReference type="InterPro" id="IPR011042">
    <property type="entry name" value="6-blade_b-propeller_TolB-like"/>
</dbReference>
<gene>
    <name evidence="3" type="ORF">NA57DRAFT_71233</name>
</gene>
<sequence>MISILKRALAVSLTLVLAAAASPLVARQAKSKPGACTADNRPVLPKNVQQLTVFGERASWSPDGKKIGFMDKSYGDAFEIDLKTKEISLLTHFPNPGYLRVQYLPNGDYILLGARSYVDADVTRDTRQEIWVLKKGAATAQPLPLNQLIWEGIAISRLRNRIAWAQNYENNPDDLIEGETAIYVADIVYNKNGTVGVANKRQVLRDISPHCLLEPQDFHNDDNELTYTCYTPVRALQGNLANVRSIDLRTGKVTIYRDVQGQYNEVEGIFPNGKYTCVESGKDQIVSHGDDTIDIWKLRLEPHSSDFTRLTNFGDCVGNKAADPVISPDSRTMAFQAGRSGDLAGVGYGIFLLDLEKS</sequence>
<evidence type="ECO:0000256" key="2">
    <source>
        <dbReference type="SAM" id="SignalP"/>
    </source>
</evidence>
<dbReference type="AlphaFoldDB" id="A0A9P4IRY7"/>
<accession>A0A9P4IRY7</accession>
<reference evidence="3" key="1">
    <citation type="journal article" date="2020" name="Stud. Mycol.">
        <title>101 Dothideomycetes genomes: a test case for predicting lifestyles and emergence of pathogens.</title>
        <authorList>
            <person name="Haridas S."/>
            <person name="Albert R."/>
            <person name="Binder M."/>
            <person name="Bloem J."/>
            <person name="Labutti K."/>
            <person name="Salamov A."/>
            <person name="Andreopoulos B."/>
            <person name="Baker S."/>
            <person name="Barry K."/>
            <person name="Bills G."/>
            <person name="Bluhm B."/>
            <person name="Cannon C."/>
            <person name="Castanera R."/>
            <person name="Culley D."/>
            <person name="Daum C."/>
            <person name="Ezra D."/>
            <person name="Gonzalez J."/>
            <person name="Henrissat B."/>
            <person name="Kuo A."/>
            <person name="Liang C."/>
            <person name="Lipzen A."/>
            <person name="Lutzoni F."/>
            <person name="Magnuson J."/>
            <person name="Mondo S."/>
            <person name="Nolan M."/>
            <person name="Ohm R."/>
            <person name="Pangilinan J."/>
            <person name="Park H.-J."/>
            <person name="Ramirez L."/>
            <person name="Alfaro M."/>
            <person name="Sun H."/>
            <person name="Tritt A."/>
            <person name="Yoshinaga Y."/>
            <person name="Zwiers L.-H."/>
            <person name="Turgeon B."/>
            <person name="Goodwin S."/>
            <person name="Spatafora J."/>
            <person name="Crous P."/>
            <person name="Grigoriev I."/>
        </authorList>
    </citation>
    <scope>NUCLEOTIDE SEQUENCE</scope>
    <source>
        <strain evidence="3">CBS 133067</strain>
    </source>
</reference>
<keyword evidence="4" id="KW-1185">Reference proteome</keyword>
<comment type="similarity">
    <text evidence="1">Belongs to the TolB family.</text>
</comment>
<evidence type="ECO:0000313" key="3">
    <source>
        <dbReference type="EMBL" id="KAF2105037.1"/>
    </source>
</evidence>
<feature type="signal peptide" evidence="2">
    <location>
        <begin position="1"/>
        <end position="20"/>
    </location>
</feature>
<keyword evidence="2" id="KW-0732">Signal</keyword>
<dbReference type="InterPro" id="IPR011659">
    <property type="entry name" value="WD40"/>
</dbReference>
<dbReference type="PANTHER" id="PTHR36842">
    <property type="entry name" value="PROTEIN TOLB HOMOLOG"/>
    <property type="match status" value="1"/>
</dbReference>
<dbReference type="Gene3D" id="2.120.10.30">
    <property type="entry name" value="TolB, C-terminal domain"/>
    <property type="match status" value="1"/>
</dbReference>
<comment type="caution">
    <text evidence="3">The sequence shown here is derived from an EMBL/GenBank/DDBJ whole genome shotgun (WGS) entry which is preliminary data.</text>
</comment>
<evidence type="ECO:0000313" key="4">
    <source>
        <dbReference type="Proteomes" id="UP000799772"/>
    </source>
</evidence>
<organism evidence="3 4">
    <name type="scientific">Rhizodiscina lignyota</name>
    <dbReference type="NCBI Taxonomy" id="1504668"/>
    <lineage>
        <taxon>Eukaryota</taxon>
        <taxon>Fungi</taxon>
        <taxon>Dikarya</taxon>
        <taxon>Ascomycota</taxon>
        <taxon>Pezizomycotina</taxon>
        <taxon>Dothideomycetes</taxon>
        <taxon>Pleosporomycetidae</taxon>
        <taxon>Aulographales</taxon>
        <taxon>Rhizodiscinaceae</taxon>
        <taxon>Rhizodiscina</taxon>
    </lineage>
</organism>
<dbReference type="OrthoDB" id="5405081at2759"/>
<proteinExistence type="inferred from homology"/>
<dbReference type="EMBL" id="ML978121">
    <property type="protein sequence ID" value="KAF2105037.1"/>
    <property type="molecule type" value="Genomic_DNA"/>
</dbReference>
<dbReference type="SUPFAM" id="SSF82171">
    <property type="entry name" value="DPP6 N-terminal domain-like"/>
    <property type="match status" value="1"/>
</dbReference>
<feature type="chain" id="PRO_5040288184" evidence="2">
    <location>
        <begin position="21"/>
        <end position="358"/>
    </location>
</feature>